<keyword evidence="4 8" id="KW-0274">FAD</keyword>
<sequence>MSALKLAVIGGGPSAFYVASRILKLQPEAQNIRIHLFDRLWAPHGLVRYGVAPDHPEVKQEKKGTEKLNCTHKFAQAAEDTRLRFFGNVDVGDTARTVPHALQLPLGSIFKNYSHVLFATGCTLPTLHDALPPSAYCIPALSLVHWYTQHPSGPPPPALDKLSHVSLIGNGNVSLDVARMLLTNVDVLAKYDVPEPVLDVLSRSTIKHVSIIGRRGPLEAAFTMKELREMINLPEASMVPLNSSLITPSASASDPPLTRQQTRVLRLLQQGSKCAPGSTSKTWSLDFFRAPIGITPPPGSSSSAQLSLAHTSVDPKTSRAVPTGEVSTLSTDLVVTSLGFHGEPTVRFYDPGLRHLRAIEGRIVTSDGHILKNVYASGWAATGAKGVLATTMMNAYGVADAILSDWKATSGKEQDAVADPQVHDLPPLNANPVLDDVPEEVQKALEQKTVTQYDDWRKIDQEEVRRGEVLGKERERMGWAEARHLIS</sequence>
<name>A0A8H7XQT7_PSICU</name>
<feature type="binding site" evidence="9">
    <location>
        <position position="379"/>
    </location>
    <ligand>
        <name>FAD</name>
        <dbReference type="ChEBI" id="CHEBI:57692"/>
    </ligand>
</feature>
<keyword evidence="6 8" id="KW-0560">Oxidoreductase</keyword>
<dbReference type="PANTHER" id="PTHR48467">
    <property type="entry name" value="GLUTAMATE SYNTHASE 1 [NADH], CHLOROPLASTIC-LIKE"/>
    <property type="match status" value="1"/>
</dbReference>
<comment type="caution">
    <text evidence="11">The sequence shown here is derived from an EMBL/GenBank/DDBJ whole genome shotgun (WGS) entry which is preliminary data.</text>
</comment>
<dbReference type="GO" id="GO:0005739">
    <property type="term" value="C:mitochondrion"/>
    <property type="evidence" value="ECO:0007669"/>
    <property type="project" value="UniProtKB-SubCell"/>
</dbReference>
<dbReference type="PANTHER" id="PTHR48467:SF1">
    <property type="entry name" value="GLUTAMATE SYNTHASE 1 [NADH], CHLOROPLASTIC-LIKE"/>
    <property type="match status" value="1"/>
</dbReference>
<dbReference type="SUPFAM" id="SSF51971">
    <property type="entry name" value="Nucleotide-binding domain"/>
    <property type="match status" value="1"/>
</dbReference>
<evidence type="ECO:0000256" key="4">
    <source>
        <dbReference type="ARBA" id="ARBA00022827"/>
    </source>
</evidence>
<keyword evidence="5 8" id="KW-0521">NADP</keyword>
<comment type="similarity">
    <text evidence="2 8">Belongs to the ferredoxin--NADP reductase type 1 family.</text>
</comment>
<dbReference type="Gene3D" id="3.40.50.720">
    <property type="entry name" value="NAD(P)-binding Rossmann-like Domain"/>
    <property type="match status" value="1"/>
</dbReference>
<dbReference type="PRINTS" id="PR00419">
    <property type="entry name" value="ADXRDTASE"/>
</dbReference>
<feature type="binding site" evidence="9">
    <location>
        <position position="14"/>
    </location>
    <ligand>
        <name>FAD</name>
        <dbReference type="ChEBI" id="CHEBI:57692"/>
    </ligand>
</feature>
<evidence type="ECO:0000256" key="1">
    <source>
        <dbReference type="ARBA" id="ARBA00001974"/>
    </source>
</evidence>
<evidence type="ECO:0000256" key="2">
    <source>
        <dbReference type="ARBA" id="ARBA00008312"/>
    </source>
</evidence>
<evidence type="ECO:0000256" key="9">
    <source>
        <dbReference type="PIRSR" id="PIRSR000362-1"/>
    </source>
</evidence>
<dbReference type="InterPro" id="IPR021163">
    <property type="entry name" value="Ferredox_Rdtase_adrenod"/>
</dbReference>
<feature type="binding site" evidence="9">
    <location>
        <position position="91"/>
    </location>
    <ligand>
        <name>FAD</name>
        <dbReference type="ChEBI" id="CHEBI:57692"/>
    </ligand>
</feature>
<evidence type="ECO:0000256" key="5">
    <source>
        <dbReference type="ARBA" id="ARBA00022857"/>
    </source>
</evidence>
<dbReference type="PIRSF" id="PIRSF000362">
    <property type="entry name" value="FNR"/>
    <property type="match status" value="1"/>
</dbReference>
<evidence type="ECO:0000313" key="11">
    <source>
        <dbReference type="EMBL" id="KAG5163859.1"/>
    </source>
</evidence>
<reference evidence="11" key="1">
    <citation type="submission" date="2021-02" db="EMBL/GenBank/DDBJ databases">
        <title>Psilocybe cubensis genome.</title>
        <authorList>
            <person name="Mckernan K.J."/>
            <person name="Crawford S."/>
            <person name="Trippe A."/>
            <person name="Kane L.T."/>
            <person name="Mclaughlin S."/>
        </authorList>
    </citation>
    <scope>NUCLEOTIDE SEQUENCE [LARGE SCALE GENOMIC DNA]</scope>
    <source>
        <strain evidence="11">MGC-MH-2018</strain>
    </source>
</reference>
<feature type="binding site" evidence="10">
    <location>
        <begin position="170"/>
        <end position="173"/>
    </location>
    <ligand>
        <name>NADP(+)</name>
        <dbReference type="ChEBI" id="CHEBI:58349"/>
    </ligand>
</feature>
<accession>A0A8H7XQT7</accession>
<dbReference type="EMBL" id="JAFIQS010000013">
    <property type="protein sequence ID" value="KAG5163859.1"/>
    <property type="molecule type" value="Genomic_DNA"/>
</dbReference>
<feature type="binding site" evidence="10">
    <location>
        <position position="386"/>
    </location>
    <ligand>
        <name>NADP(+)</name>
        <dbReference type="ChEBI" id="CHEBI:58349"/>
    </ligand>
</feature>
<dbReference type="Gene3D" id="3.50.50.60">
    <property type="entry name" value="FAD/NAD(P)-binding domain"/>
    <property type="match status" value="1"/>
</dbReference>
<proteinExistence type="inferred from homology"/>
<keyword evidence="3 8" id="KW-0285">Flavoprotein</keyword>
<evidence type="ECO:0000256" key="3">
    <source>
        <dbReference type="ARBA" id="ARBA00022630"/>
    </source>
</evidence>
<comment type="subcellular location">
    <subcellularLocation>
        <location evidence="8">Mitochondrion</location>
    </subcellularLocation>
</comment>
<comment type="cofactor">
    <cofactor evidence="1 8 9">
        <name>FAD</name>
        <dbReference type="ChEBI" id="CHEBI:57692"/>
    </cofactor>
</comment>
<evidence type="ECO:0000256" key="10">
    <source>
        <dbReference type="PIRSR" id="PIRSR000362-2"/>
    </source>
</evidence>
<comment type="catalytic activity">
    <reaction evidence="7 8">
        <text>2 reduced [adrenodoxin] + NADP(+) + H(+) = 2 oxidized [adrenodoxin] + NADPH</text>
        <dbReference type="Rhea" id="RHEA:42312"/>
        <dbReference type="Rhea" id="RHEA-COMP:9998"/>
        <dbReference type="Rhea" id="RHEA-COMP:9999"/>
        <dbReference type="ChEBI" id="CHEBI:15378"/>
        <dbReference type="ChEBI" id="CHEBI:33737"/>
        <dbReference type="ChEBI" id="CHEBI:33738"/>
        <dbReference type="ChEBI" id="CHEBI:57783"/>
        <dbReference type="ChEBI" id="CHEBI:58349"/>
        <dbReference type="EC" id="1.18.1.6"/>
    </reaction>
</comment>
<dbReference type="InterPro" id="IPR036188">
    <property type="entry name" value="FAD/NAD-bd_sf"/>
</dbReference>
<dbReference type="InterPro" id="IPR055275">
    <property type="entry name" value="Ferredox_Rdtase"/>
</dbReference>
<evidence type="ECO:0000256" key="7">
    <source>
        <dbReference type="ARBA" id="ARBA00048933"/>
    </source>
</evidence>
<gene>
    <name evidence="11" type="ORF">JR316_011051</name>
</gene>
<evidence type="ECO:0000256" key="6">
    <source>
        <dbReference type="ARBA" id="ARBA00023002"/>
    </source>
</evidence>
<organism evidence="11">
    <name type="scientific">Psilocybe cubensis</name>
    <name type="common">Psychedelic mushroom</name>
    <name type="synonym">Stropharia cubensis</name>
    <dbReference type="NCBI Taxonomy" id="181762"/>
    <lineage>
        <taxon>Eukaryota</taxon>
        <taxon>Fungi</taxon>
        <taxon>Dikarya</taxon>
        <taxon>Basidiomycota</taxon>
        <taxon>Agaricomycotina</taxon>
        <taxon>Agaricomycetes</taxon>
        <taxon>Agaricomycetidae</taxon>
        <taxon>Agaricales</taxon>
        <taxon>Agaricineae</taxon>
        <taxon>Strophariaceae</taxon>
        <taxon>Psilocybe</taxon>
    </lineage>
</organism>
<dbReference type="AlphaFoldDB" id="A0A8H7XQT7"/>
<feature type="binding site" evidence="10">
    <location>
        <position position="226"/>
    </location>
    <ligand>
        <name>NADP(+)</name>
        <dbReference type="ChEBI" id="CHEBI:58349"/>
    </ligand>
</feature>
<protein>
    <recommendedName>
        <fullName evidence="8">NADPH:adrenodoxin oxidoreductase, mitochondrial</fullName>
        <ecNumber evidence="8">1.18.1.6</ecNumber>
    </recommendedName>
</protein>
<feature type="binding site" evidence="9">
    <location>
        <position position="46"/>
    </location>
    <ligand>
        <name>FAD</name>
        <dbReference type="ChEBI" id="CHEBI:57692"/>
    </ligand>
</feature>
<dbReference type="GO" id="GO:0016491">
    <property type="term" value="F:oxidoreductase activity"/>
    <property type="evidence" value="ECO:0007669"/>
    <property type="project" value="UniProtKB-KW"/>
</dbReference>
<dbReference type="EC" id="1.18.1.6" evidence="8"/>
<keyword evidence="8" id="KW-0496">Mitochondrion</keyword>
<feature type="binding site" evidence="10">
    <location>
        <begin position="214"/>
        <end position="215"/>
    </location>
    <ligand>
        <name>NADP(+)</name>
        <dbReference type="ChEBI" id="CHEBI:58349"/>
    </ligand>
</feature>
<evidence type="ECO:0000256" key="8">
    <source>
        <dbReference type="PIRNR" id="PIRNR000362"/>
    </source>
</evidence>